<gene>
    <name evidence="1" type="ORF">F5148DRAFT_1152630</name>
</gene>
<name>A0ACC0TVU0_9AGAM</name>
<evidence type="ECO:0000313" key="1">
    <source>
        <dbReference type="EMBL" id="KAI9450858.1"/>
    </source>
</evidence>
<accession>A0ACC0TVU0</accession>
<reference evidence="1" key="1">
    <citation type="submission" date="2021-03" db="EMBL/GenBank/DDBJ databases">
        <title>Evolutionary priming and transition to the ectomycorrhizal habit in an iconic lineage of mushroom-forming fungi: is preadaptation a requirement?</title>
        <authorList>
            <consortium name="DOE Joint Genome Institute"/>
            <person name="Looney B.P."/>
            <person name="Miyauchi S."/>
            <person name="Morin E."/>
            <person name="Drula E."/>
            <person name="Courty P.E."/>
            <person name="Chicoki N."/>
            <person name="Fauchery L."/>
            <person name="Kohler A."/>
            <person name="Kuo A."/>
            <person name="LaButti K."/>
            <person name="Pangilinan J."/>
            <person name="Lipzen A."/>
            <person name="Riley R."/>
            <person name="Andreopoulos W."/>
            <person name="He G."/>
            <person name="Johnson J."/>
            <person name="Barry K.W."/>
            <person name="Grigoriev I.V."/>
            <person name="Nagy L."/>
            <person name="Hibbett D."/>
            <person name="Henrissat B."/>
            <person name="Matheny P.B."/>
            <person name="Labbe J."/>
            <person name="Martin A.F."/>
        </authorList>
    </citation>
    <scope>NUCLEOTIDE SEQUENCE</scope>
    <source>
        <strain evidence="1">BPL698</strain>
    </source>
</reference>
<organism evidence="1 2">
    <name type="scientific">Russula earlei</name>
    <dbReference type="NCBI Taxonomy" id="71964"/>
    <lineage>
        <taxon>Eukaryota</taxon>
        <taxon>Fungi</taxon>
        <taxon>Dikarya</taxon>
        <taxon>Basidiomycota</taxon>
        <taxon>Agaricomycotina</taxon>
        <taxon>Agaricomycetes</taxon>
        <taxon>Russulales</taxon>
        <taxon>Russulaceae</taxon>
        <taxon>Russula</taxon>
    </lineage>
</organism>
<sequence>MQKREGQLTRRHDRWAKVAHTGVWSSMMCIELWPVHCAWTDKICTLVKKLGELLRFHLQPSGREQELMREFFTARLVSGHPYTCEDAIKASSLADNLTFVNTTVKQDKAIQGKTDIVIYQKREGHQENKQLTLSLDCAAIYTKLFNWAKDPNTLFEFIWRLNSLTFAQRGYDTTVTVLENDEGVGAAQSTLVVYKGIEKVEVEDLCQILINDDHAMDRQPKPYITSMRIWEMKNLLGWLTFRYICHDIEQNELDYLKDYWHTNFPGIEKEGDIYCKLQKVKVCYIPKLGPAGDMLSTPEHPLNVQSTRTQDYVKDGDHKCIWCPSTLLLRSD</sequence>
<dbReference type="Proteomes" id="UP001207468">
    <property type="component" value="Unassembled WGS sequence"/>
</dbReference>
<evidence type="ECO:0000313" key="2">
    <source>
        <dbReference type="Proteomes" id="UP001207468"/>
    </source>
</evidence>
<protein>
    <submittedName>
        <fullName evidence="1">Uncharacterized protein</fullName>
    </submittedName>
</protein>
<dbReference type="EMBL" id="JAGFNK010000403">
    <property type="protein sequence ID" value="KAI9450858.1"/>
    <property type="molecule type" value="Genomic_DNA"/>
</dbReference>
<keyword evidence="2" id="KW-1185">Reference proteome</keyword>
<proteinExistence type="predicted"/>
<comment type="caution">
    <text evidence="1">The sequence shown here is derived from an EMBL/GenBank/DDBJ whole genome shotgun (WGS) entry which is preliminary data.</text>
</comment>